<dbReference type="InParanoid" id="A0A218YVP9"/>
<keyword evidence="3" id="KW-1185">Reference proteome</keyword>
<reference evidence="2 3" key="1">
    <citation type="submission" date="2017-04" db="EMBL/GenBank/DDBJ databases">
        <title>Draft genome sequence of Marssonina coronaria NL1: causal agent of apple blotch.</title>
        <authorList>
            <person name="Cheng Q."/>
        </authorList>
    </citation>
    <scope>NUCLEOTIDE SEQUENCE [LARGE SCALE GENOMIC DNA]</scope>
    <source>
        <strain evidence="2 3">NL1</strain>
    </source>
</reference>
<evidence type="ECO:0000313" key="2">
    <source>
        <dbReference type="EMBL" id="OWO99234.1"/>
    </source>
</evidence>
<feature type="compositionally biased region" description="Basic and acidic residues" evidence="1">
    <location>
        <begin position="7"/>
        <end position="17"/>
    </location>
</feature>
<dbReference type="AlphaFoldDB" id="A0A218YVP9"/>
<dbReference type="EMBL" id="MZNU01000365">
    <property type="protein sequence ID" value="OWO99234.1"/>
    <property type="molecule type" value="Genomic_DNA"/>
</dbReference>
<protein>
    <submittedName>
        <fullName evidence="2">Uncharacterized protein</fullName>
    </submittedName>
</protein>
<sequence length="106" mass="11632">MAPPPEQHGRELLRRGVFEPSETETPDIITSQVESRPGPVKTENPAITTSQIATGPELPKTGTSDVIKSRVEIAHEGLSVASYTMPPRTQELIEAPYQPRILKAFE</sequence>
<accession>A0A218YVP9</accession>
<feature type="region of interest" description="Disordered" evidence="1">
    <location>
        <begin position="1"/>
        <end position="63"/>
    </location>
</feature>
<evidence type="ECO:0000313" key="3">
    <source>
        <dbReference type="Proteomes" id="UP000242519"/>
    </source>
</evidence>
<organism evidence="2 3">
    <name type="scientific">Diplocarpon coronariae</name>
    <dbReference type="NCBI Taxonomy" id="2795749"/>
    <lineage>
        <taxon>Eukaryota</taxon>
        <taxon>Fungi</taxon>
        <taxon>Dikarya</taxon>
        <taxon>Ascomycota</taxon>
        <taxon>Pezizomycotina</taxon>
        <taxon>Leotiomycetes</taxon>
        <taxon>Helotiales</taxon>
        <taxon>Drepanopezizaceae</taxon>
        <taxon>Diplocarpon</taxon>
    </lineage>
</organism>
<name>A0A218YVP9_9HELO</name>
<comment type="caution">
    <text evidence="2">The sequence shown here is derived from an EMBL/GenBank/DDBJ whole genome shotgun (WGS) entry which is preliminary data.</text>
</comment>
<gene>
    <name evidence="2" type="ORF">B2J93_1122</name>
</gene>
<dbReference type="Proteomes" id="UP000242519">
    <property type="component" value="Unassembled WGS sequence"/>
</dbReference>
<evidence type="ECO:0000256" key="1">
    <source>
        <dbReference type="SAM" id="MobiDB-lite"/>
    </source>
</evidence>
<proteinExistence type="predicted"/>